<accession>A0A0N9HRS3</accession>
<dbReference type="Proteomes" id="UP000063699">
    <property type="component" value="Chromosome"/>
</dbReference>
<evidence type="ECO:0000313" key="2">
    <source>
        <dbReference type="Proteomes" id="UP000063699"/>
    </source>
</evidence>
<organism evidence="1 2">
    <name type="scientific">Kibdelosporangium phytohabitans</name>
    <dbReference type="NCBI Taxonomy" id="860235"/>
    <lineage>
        <taxon>Bacteria</taxon>
        <taxon>Bacillati</taxon>
        <taxon>Actinomycetota</taxon>
        <taxon>Actinomycetes</taxon>
        <taxon>Pseudonocardiales</taxon>
        <taxon>Pseudonocardiaceae</taxon>
        <taxon>Kibdelosporangium</taxon>
    </lineage>
</organism>
<dbReference type="STRING" id="860235.AOZ06_12330"/>
<protein>
    <recommendedName>
        <fullName evidence="3">AB hydrolase-1 domain-containing protein</fullName>
    </recommendedName>
</protein>
<name>A0A0N9HRS3_9PSEU</name>
<evidence type="ECO:0000313" key="1">
    <source>
        <dbReference type="EMBL" id="ALG07589.1"/>
    </source>
</evidence>
<dbReference type="InterPro" id="IPR029058">
    <property type="entry name" value="AB_hydrolase_fold"/>
</dbReference>
<dbReference type="RefSeq" id="WP_054289556.1">
    <property type="nucleotide sequence ID" value="NZ_CP012752.1"/>
</dbReference>
<reference evidence="1 2" key="1">
    <citation type="submission" date="2015-07" db="EMBL/GenBank/DDBJ databases">
        <title>Genome sequencing of Kibdelosporangium phytohabitans.</title>
        <authorList>
            <person name="Qin S."/>
            <person name="Xing K."/>
        </authorList>
    </citation>
    <scope>NUCLEOTIDE SEQUENCE [LARGE SCALE GENOMIC DNA]</scope>
    <source>
        <strain evidence="1 2">KLBMP1111</strain>
    </source>
</reference>
<dbReference type="EMBL" id="CP012752">
    <property type="protein sequence ID" value="ALG07589.1"/>
    <property type="molecule type" value="Genomic_DNA"/>
</dbReference>
<proteinExistence type="predicted"/>
<dbReference type="SUPFAM" id="SSF53474">
    <property type="entry name" value="alpha/beta-Hydrolases"/>
    <property type="match status" value="1"/>
</dbReference>
<dbReference type="AlphaFoldDB" id="A0A0N9HRS3"/>
<sequence>MWTLLQPRVRSRNQEKVTLALRGIGRLLRDPVWRTADPGAGRGTGVLLVPGFGFPDQSLALAARWLTARGYRPVGARIGFNVGCTTELVDRLERRLVRHAEVCGGKVIVLGQSRGGWLGRLLAARRPDLVRGLFMFGTPVLDPLGAKPEAVRTAWWLTRLSAVGVPGLLAEDCLAGACFQTNSAALAAALPDGIPAVSVFSRSDGIVPWQLCLDPCAEWVEIESSHIGMGLSPAFYRALAPRLAGWAGDRRGAATPPLPGRVTG</sequence>
<keyword evidence="2" id="KW-1185">Reference proteome</keyword>
<dbReference type="OrthoDB" id="8871309at2"/>
<dbReference type="Gene3D" id="3.40.50.1820">
    <property type="entry name" value="alpha/beta hydrolase"/>
    <property type="match status" value="1"/>
</dbReference>
<evidence type="ECO:0008006" key="3">
    <source>
        <dbReference type="Google" id="ProtNLM"/>
    </source>
</evidence>
<gene>
    <name evidence="1" type="ORF">AOZ06_12330</name>
</gene>
<dbReference type="KEGG" id="kphy:AOZ06_12330"/>